<comment type="caution">
    <text evidence="1">The sequence shown here is derived from an EMBL/GenBank/DDBJ whole genome shotgun (WGS) entry which is preliminary data.</text>
</comment>
<gene>
    <name evidence="1" type="ORF">PGIGA_G00059330</name>
</gene>
<name>A0ACC5X4D1_PANGG</name>
<reference evidence="1 2" key="1">
    <citation type="journal article" date="2022" name="bioRxiv">
        <title>An ancient truncated duplication of the anti-Mullerian hormone receptor type 2 gene is a potential conserved master sex determinant in the Pangasiidae catfish family.</title>
        <authorList>
            <person name="Wen M."/>
            <person name="Pan Q."/>
            <person name="Jouanno E."/>
            <person name="Montfort J."/>
            <person name="Zahm M."/>
            <person name="Cabau C."/>
            <person name="Klopp C."/>
            <person name="Iampietro C."/>
            <person name="Roques C."/>
            <person name="Bouchez O."/>
            <person name="Castinel A."/>
            <person name="Donnadieu C."/>
            <person name="Parrinello H."/>
            <person name="Poncet C."/>
            <person name="Belmonte E."/>
            <person name="Gautier V."/>
            <person name="Avarre J.-C."/>
            <person name="Dugue R."/>
            <person name="Gustiano R."/>
            <person name="Ha T.T.T."/>
            <person name="Campet M."/>
            <person name="Sriphairoj K."/>
            <person name="Ribolli J."/>
            <person name="de Almeida F.L."/>
            <person name="Desvignes T."/>
            <person name="Postlethwait J.H."/>
            <person name="Bucao C.F."/>
            <person name="Robinson-Rechavi M."/>
            <person name="Bobe J."/>
            <person name="Herpin A."/>
            <person name="Guiguen Y."/>
        </authorList>
    </citation>
    <scope>NUCLEOTIDE SEQUENCE [LARGE SCALE GENOMIC DNA]</scope>
    <source>
        <strain evidence="1">YG-Dec2019</strain>
    </source>
</reference>
<organism evidence="1 2">
    <name type="scientific">Pangasianodon gigas</name>
    <name type="common">Mekong giant catfish</name>
    <name type="synonym">Pangasius gigas</name>
    <dbReference type="NCBI Taxonomy" id="30993"/>
    <lineage>
        <taxon>Eukaryota</taxon>
        <taxon>Metazoa</taxon>
        <taxon>Chordata</taxon>
        <taxon>Craniata</taxon>
        <taxon>Vertebrata</taxon>
        <taxon>Euteleostomi</taxon>
        <taxon>Actinopterygii</taxon>
        <taxon>Neopterygii</taxon>
        <taxon>Teleostei</taxon>
        <taxon>Ostariophysi</taxon>
        <taxon>Siluriformes</taxon>
        <taxon>Pangasiidae</taxon>
        <taxon>Pangasianodon</taxon>
    </lineage>
</organism>
<proteinExistence type="predicted"/>
<evidence type="ECO:0000313" key="1">
    <source>
        <dbReference type="EMBL" id="MCI4386173.1"/>
    </source>
</evidence>
<protein>
    <submittedName>
        <fullName evidence="1">Uncharacterized protein</fullName>
    </submittedName>
</protein>
<dbReference type="EMBL" id="CM040467">
    <property type="protein sequence ID" value="MCI4386173.1"/>
    <property type="molecule type" value="Genomic_DNA"/>
</dbReference>
<dbReference type="Proteomes" id="UP000829447">
    <property type="component" value="Linkage Group LG14"/>
</dbReference>
<accession>A0ACC5X4D1</accession>
<keyword evidence="2" id="KW-1185">Reference proteome</keyword>
<sequence>MKTRELSMEEKQDIVKLKKEGKSIRAIAQTLGIANTTIWNVLKKQATTGVLTTRHRTGRPRKTTAVDDRNIVRAVKKNPQTTVSDITNNLHRAGVQVSQSTVRRRLREQKYRFHYISCKPLISSKKRKDGLEFAKNTEMRDEDLKEEQFVELWQQTECVYNVSSDLYQDRTKTDATWKETEDGLQGV</sequence>
<evidence type="ECO:0000313" key="2">
    <source>
        <dbReference type="Proteomes" id="UP000829447"/>
    </source>
</evidence>